<accession>A0AA40LQ31</accession>
<evidence type="ECO:0000313" key="4">
    <source>
        <dbReference type="EMBL" id="KAK1341280.1"/>
    </source>
</evidence>
<evidence type="ECO:0000313" key="5">
    <source>
        <dbReference type="Proteomes" id="UP001177744"/>
    </source>
</evidence>
<dbReference type="AlphaFoldDB" id="A0AA40LQ31"/>
<dbReference type="GO" id="GO:0031267">
    <property type="term" value="F:small GTPase binding"/>
    <property type="evidence" value="ECO:0007669"/>
    <property type="project" value="InterPro"/>
</dbReference>
<dbReference type="Proteomes" id="UP001177744">
    <property type="component" value="Unassembled WGS sequence"/>
</dbReference>
<feature type="region of interest" description="Disordered" evidence="2">
    <location>
        <begin position="268"/>
        <end position="304"/>
    </location>
</feature>
<keyword evidence="5" id="KW-1185">Reference proteome</keyword>
<reference evidence="4" key="1">
    <citation type="submission" date="2023-06" db="EMBL/GenBank/DDBJ databases">
        <title>Reference genome for the Northern bat (Eptesicus nilssonii), a most northern bat species.</title>
        <authorList>
            <person name="Laine V.N."/>
            <person name="Pulliainen A.T."/>
            <person name="Lilley T.M."/>
        </authorList>
    </citation>
    <scope>NUCLEOTIDE SEQUENCE</scope>
    <source>
        <strain evidence="4">BLF_Eptnil</strain>
        <tissue evidence="4">Kidney</tissue>
    </source>
</reference>
<dbReference type="Pfam" id="PF02141">
    <property type="entry name" value="DENN"/>
    <property type="match status" value="1"/>
</dbReference>
<gene>
    <name evidence="4" type="ORF">QTO34_017684</name>
</gene>
<dbReference type="InterPro" id="IPR037516">
    <property type="entry name" value="Tripartite_DENN"/>
</dbReference>
<keyword evidence="1" id="KW-0344">Guanine-nucleotide releasing factor</keyword>
<dbReference type="PROSITE" id="PS50211">
    <property type="entry name" value="DENN"/>
    <property type="match status" value="1"/>
</dbReference>
<sequence length="747" mass="81052">MTPAMVDTGLFISVAERVCFGSRSLSELVCTRPGMECVPLSPQPTARWTSSSFAMGHCFTQIQGPTASPGPGARLTRIQGPAASPRPGAQGSPGSRGPRPRPDPGPRAHPAPGARGLARTRGQGSPGSRGPRPRPDPGPRAHPAPGARGLARTRGPGLTRLQGPAASPGPGAQGSPGSRGPRPRPDPGPRAHPAPGARGLARTRGPGLTRLQGPAASPRPGAQGSPGSRGPRPRPDPGPRAHPAPGAYRNFLFCPLSKSFPEKYQGTEKKLGPFVMSKTPRDSRVPDPPSSRRPKRPALQKDPWGRRKTLVVELGVADCVAAGTSFPPAAVFLWPPTDRSASRWEFLSGWPIVLARGKLLLAENWCWQPGTGEALGFSSEQDITLTLIEQQAFPEEMTISLDLKMAKNLQGHGFIWTQGHVASPGPRCAWLPPDPGPSLTRIQGHMASPGSRCPRPHPDPGILLNPPNPLHAVSPKEKLCNLVLTCAKMIWVTLDLCVVHAERAVFQNTDRQQRPSVPLIYNYREDGSRTYGFVLTFYEEVTSKQICTAMQTLYQMHNAEHYSSVYASSSCSMDSLASSIDEGDTTSLLKLQRYNSYDISRDTLYVSKSICLITPLPFMQACKKFLIQLYRAVTSQQPPPLPLESYIHNILYEVPLPPPGRSLKFYGVYEPVICQRPGPSELPLSDYPLREAFELLGLENLVQLFTCVLLEMQILLYSQVLGLVGKRKLRQYKTIVIRARPWAPGSG</sequence>
<comment type="caution">
    <text evidence="4">The sequence shown here is derived from an EMBL/GenBank/DDBJ whole genome shotgun (WGS) entry which is preliminary data.</text>
</comment>
<dbReference type="EMBL" id="JAULJE010000007">
    <property type="protein sequence ID" value="KAK1341280.1"/>
    <property type="molecule type" value="Genomic_DNA"/>
</dbReference>
<feature type="compositionally biased region" description="Low complexity" evidence="2">
    <location>
        <begin position="80"/>
        <end position="97"/>
    </location>
</feature>
<feature type="region of interest" description="Disordered" evidence="2">
    <location>
        <begin position="60"/>
        <end position="246"/>
    </location>
</feature>
<organism evidence="4 5">
    <name type="scientific">Cnephaeus nilssonii</name>
    <name type="common">Northern bat</name>
    <name type="synonym">Eptesicus nilssonii</name>
    <dbReference type="NCBI Taxonomy" id="3371016"/>
    <lineage>
        <taxon>Eukaryota</taxon>
        <taxon>Metazoa</taxon>
        <taxon>Chordata</taxon>
        <taxon>Craniata</taxon>
        <taxon>Vertebrata</taxon>
        <taxon>Euteleostomi</taxon>
        <taxon>Mammalia</taxon>
        <taxon>Eutheria</taxon>
        <taxon>Laurasiatheria</taxon>
        <taxon>Chiroptera</taxon>
        <taxon>Yangochiroptera</taxon>
        <taxon>Vespertilionidae</taxon>
        <taxon>Cnephaeus</taxon>
    </lineage>
</organism>
<dbReference type="Gene3D" id="3.40.50.11500">
    <property type="match status" value="1"/>
</dbReference>
<dbReference type="InterPro" id="IPR043153">
    <property type="entry name" value="DENN_C"/>
</dbReference>
<feature type="compositionally biased region" description="Low complexity" evidence="2">
    <location>
        <begin position="213"/>
        <end position="230"/>
    </location>
</feature>
<proteinExistence type="predicted"/>
<dbReference type="PANTHER" id="PTHR46070">
    <property type="entry name" value="PINSTRIPE, ISOFORM A"/>
    <property type="match status" value="1"/>
</dbReference>
<protein>
    <recommendedName>
        <fullName evidence="3">UDENN domain-containing protein</fullName>
    </recommendedName>
</protein>
<dbReference type="PANTHER" id="PTHR46070:SF3">
    <property type="entry name" value="DENN DOMAIN-CONTAINING PROTEIN 5B"/>
    <property type="match status" value="1"/>
</dbReference>
<feature type="compositionally biased region" description="Low complexity" evidence="2">
    <location>
        <begin position="143"/>
        <end position="152"/>
    </location>
</feature>
<feature type="compositionally biased region" description="Low complexity" evidence="2">
    <location>
        <begin position="193"/>
        <end position="202"/>
    </location>
</feature>
<dbReference type="SMART" id="SM00799">
    <property type="entry name" value="DENN"/>
    <property type="match status" value="1"/>
</dbReference>
<evidence type="ECO:0000256" key="2">
    <source>
        <dbReference type="SAM" id="MobiDB-lite"/>
    </source>
</evidence>
<name>A0AA40LQ31_CNENI</name>
<dbReference type="InterPro" id="IPR047278">
    <property type="entry name" value="DEN5A/B"/>
</dbReference>
<evidence type="ECO:0000256" key="1">
    <source>
        <dbReference type="ARBA" id="ARBA00022658"/>
    </source>
</evidence>
<evidence type="ECO:0000259" key="3">
    <source>
        <dbReference type="PROSITE" id="PS50211"/>
    </source>
</evidence>
<feature type="compositionally biased region" description="Low complexity" evidence="2">
    <location>
        <begin position="110"/>
        <end position="130"/>
    </location>
</feature>
<dbReference type="GO" id="GO:0005085">
    <property type="term" value="F:guanyl-nucleotide exchange factor activity"/>
    <property type="evidence" value="ECO:0007669"/>
    <property type="project" value="UniProtKB-KW"/>
</dbReference>
<feature type="compositionally biased region" description="Low complexity" evidence="2">
    <location>
        <begin position="163"/>
        <end position="180"/>
    </location>
</feature>
<feature type="domain" description="UDENN" evidence="3">
    <location>
        <begin position="445"/>
        <end position="747"/>
    </location>
</feature>
<dbReference type="InterPro" id="IPR001194">
    <property type="entry name" value="cDENN_dom"/>
</dbReference>